<evidence type="ECO:0000313" key="4">
    <source>
        <dbReference type="Proteomes" id="UP000503441"/>
    </source>
</evidence>
<protein>
    <recommendedName>
        <fullName evidence="2">Big-1 domain-containing protein</fullName>
    </recommendedName>
</protein>
<dbReference type="RefSeq" id="WP_166329717.1">
    <property type="nucleotide sequence ID" value="NZ_CP049933.1"/>
</dbReference>
<dbReference type="InterPro" id="IPR013783">
    <property type="entry name" value="Ig-like_fold"/>
</dbReference>
<dbReference type="SUPFAM" id="SSF49373">
    <property type="entry name" value="Invasin/intimin cell-adhesion fragments"/>
    <property type="match status" value="6"/>
</dbReference>
<organism evidence="3 4">
    <name type="scientific">Leucobacter coleopterorum</name>
    <dbReference type="NCBI Taxonomy" id="2714933"/>
    <lineage>
        <taxon>Bacteria</taxon>
        <taxon>Bacillati</taxon>
        <taxon>Actinomycetota</taxon>
        <taxon>Actinomycetes</taxon>
        <taxon>Micrococcales</taxon>
        <taxon>Microbacteriaceae</taxon>
        <taxon>Leucobacter</taxon>
    </lineage>
</organism>
<evidence type="ECO:0000256" key="1">
    <source>
        <dbReference type="ARBA" id="ARBA00010116"/>
    </source>
</evidence>
<proteinExistence type="inferred from homology"/>
<evidence type="ECO:0000313" key="3">
    <source>
        <dbReference type="EMBL" id="QIM18282.1"/>
    </source>
</evidence>
<dbReference type="InterPro" id="IPR003344">
    <property type="entry name" value="Big_1_dom"/>
</dbReference>
<dbReference type="InterPro" id="IPR008964">
    <property type="entry name" value="Invasin/intimin_cell_adhesion"/>
</dbReference>
<gene>
    <name evidence="3" type="ORF">G7066_05760</name>
</gene>
<reference evidence="3 4" key="1">
    <citation type="submission" date="2020-03" db="EMBL/GenBank/DDBJ databases">
        <title>Leucobacter sp. nov., isolated from beetles.</title>
        <authorList>
            <person name="Hyun D.-W."/>
            <person name="Bae J.-W."/>
        </authorList>
    </citation>
    <scope>NUCLEOTIDE SEQUENCE [LARGE SCALE GENOMIC DNA]</scope>
    <source>
        <strain evidence="3 4">HDW9A</strain>
    </source>
</reference>
<dbReference type="Pfam" id="PF09134">
    <property type="entry name" value="Invasin_D3"/>
    <property type="match status" value="1"/>
</dbReference>
<sequence length="744" mass="73825">MSTGNQIVGSGQHTITVTLADASGNPVGSQAAGLEATSTSDLGSGSIGVFSETGTIGTYSAIVTSTKAGGKDIVVTFGGSNVTLSGNGTAVFVATTVDPGVSSSFYTVSSGDQVAGAGSHTILVSLTDSFGNPVTGEASALFAAPVQSLGAGSVTGFVETGVPGTYSATVTSTVSGTKTFTVIHGASQLTSGGNGAAVFIAAGVDLGNASSYFSVSGGDASTSGGSHRIVVTLADQFGNPVSGQAGSLVASTVDNIGSGSISGFTESSTAGTYEATITSTVVGDKTITVVFSGDPVTLNGNDVAHFVAGGVDSGNTNTLFTVTTGDQRVGSGQHTVTVQLADDGGNPVAGQAAGISASSSASLGTGSISSFVETSTPGTYTATLTSSVSGEKTIAVRFGAVNLAPYGNFIASFIPADVDLGNTQTGFTVSQGNRTVGSGYHTVTLVLADSFGNPVPGVDRDALAATTSASLGAGRIGAFTESSSSGTYTAQVSSTLAGGKPMLVTFDDEAVSARGNSVARFVAAVPDPSRTVVSATSPVVANGRDTSTITVRLFDEFGNPADAEVPIVLASTLGTVSAPRYAGSGIYTATVSSTAAGTATVSVAVQGSLTEATAKIEFTPQAVNRIWMELQSERLRQGSTQTAFGHLFVPGERVTGLLESDPISLGTATADSRGNVEFEVWIPTDFELGRHTVTLTGETSGSVQASFVVEAKDRPLALTGGDLGLPIAIAVVLLVGVQPFGSCR</sequence>
<feature type="domain" description="Big-1" evidence="2">
    <location>
        <begin position="529"/>
        <end position="619"/>
    </location>
</feature>
<evidence type="ECO:0000259" key="2">
    <source>
        <dbReference type="PROSITE" id="PS51127"/>
    </source>
</evidence>
<dbReference type="Gene3D" id="2.60.40.10">
    <property type="entry name" value="Immunoglobulins"/>
    <property type="match status" value="6"/>
</dbReference>
<name>A0ABX6JVD9_9MICO</name>
<dbReference type="Proteomes" id="UP000503441">
    <property type="component" value="Chromosome"/>
</dbReference>
<keyword evidence="4" id="KW-1185">Reference proteome</keyword>
<comment type="similarity">
    <text evidence="1">Belongs to the intimin/invasin family.</text>
</comment>
<feature type="domain" description="Big-1" evidence="2">
    <location>
        <begin position="310"/>
        <end position="414"/>
    </location>
</feature>
<dbReference type="SMART" id="SM00634">
    <property type="entry name" value="BID_1"/>
    <property type="match status" value="4"/>
</dbReference>
<dbReference type="PROSITE" id="PS51127">
    <property type="entry name" value="BIG1"/>
    <property type="match status" value="2"/>
</dbReference>
<dbReference type="InterPro" id="IPR015217">
    <property type="entry name" value="Invasin_dom_3"/>
</dbReference>
<dbReference type="EMBL" id="CP049933">
    <property type="protein sequence ID" value="QIM18282.1"/>
    <property type="molecule type" value="Genomic_DNA"/>
</dbReference>
<accession>A0ABX6JVD9</accession>